<evidence type="ECO:0000256" key="1">
    <source>
        <dbReference type="SAM" id="MobiDB-lite"/>
    </source>
</evidence>
<evidence type="ECO:0000313" key="4">
    <source>
        <dbReference type="Proteomes" id="UP000053593"/>
    </source>
</evidence>
<sequence>MPSAGRNAFSEEDDTLLLEYLAVFSTAEERKGNRVYKQLTDNISGHWPWSSRHPWQSWRHRYIREPDYFDRKIRNHLRHKRQAETLIGDQAPTSQVSEATSKESRPQKRKTSSVVENRKEEKRRRIEPDSLPQTKAPKKNTVSTKDTGPIKQRRKDKEESVVPNLDFVPISQFTRRAPILSEGKGEGPSRSRQPSRQFKAVLATDNSEFGSDADSSKHYSYLPSLSKDRNTLVPPRPNTTLPEKGGDSKKSPPHHSPPGSDDYMGELFGESSNSLEDEIAREMELDPEADQENDENEDLEVNHMLTDPMNTDTYMSQGKPA</sequence>
<dbReference type="CDD" id="cd11655">
    <property type="entry name" value="rap1_myb-like"/>
    <property type="match status" value="1"/>
</dbReference>
<feature type="region of interest" description="Disordered" evidence="1">
    <location>
        <begin position="176"/>
        <end position="297"/>
    </location>
</feature>
<evidence type="ECO:0000313" key="3">
    <source>
        <dbReference type="EMBL" id="KIK57622.1"/>
    </source>
</evidence>
<dbReference type="OrthoDB" id="435460at2759"/>
<protein>
    <recommendedName>
        <fullName evidence="2">TERF2-interacting telomeric protein 1 Myb domain-containing protein</fullName>
    </recommendedName>
</protein>
<accession>A0A0D0CHB2</accession>
<reference evidence="3 4" key="1">
    <citation type="submission" date="2014-04" db="EMBL/GenBank/DDBJ databases">
        <title>Evolutionary Origins and Diversification of the Mycorrhizal Mutualists.</title>
        <authorList>
            <consortium name="DOE Joint Genome Institute"/>
            <consortium name="Mycorrhizal Genomics Consortium"/>
            <person name="Kohler A."/>
            <person name="Kuo A."/>
            <person name="Nagy L.G."/>
            <person name="Floudas D."/>
            <person name="Copeland A."/>
            <person name="Barry K.W."/>
            <person name="Cichocki N."/>
            <person name="Veneault-Fourrey C."/>
            <person name="LaButti K."/>
            <person name="Lindquist E.A."/>
            <person name="Lipzen A."/>
            <person name="Lundell T."/>
            <person name="Morin E."/>
            <person name="Murat C."/>
            <person name="Riley R."/>
            <person name="Ohm R."/>
            <person name="Sun H."/>
            <person name="Tunlid A."/>
            <person name="Henrissat B."/>
            <person name="Grigoriev I.V."/>
            <person name="Hibbett D.S."/>
            <person name="Martin F."/>
        </authorList>
    </citation>
    <scope>NUCLEOTIDE SEQUENCE [LARGE SCALE GENOMIC DNA]</scope>
    <source>
        <strain evidence="3 4">FD-317 M1</strain>
    </source>
</reference>
<keyword evidence="4" id="KW-1185">Reference proteome</keyword>
<dbReference type="InterPro" id="IPR009057">
    <property type="entry name" value="Homeodomain-like_sf"/>
</dbReference>
<feature type="compositionally biased region" description="Basic and acidic residues" evidence="1">
    <location>
        <begin position="116"/>
        <end position="128"/>
    </location>
</feature>
<dbReference type="SUPFAM" id="SSF46689">
    <property type="entry name" value="Homeodomain-like"/>
    <property type="match status" value="1"/>
</dbReference>
<feature type="domain" description="TERF2-interacting telomeric protein 1 Myb" evidence="2">
    <location>
        <begin position="9"/>
        <end position="65"/>
    </location>
</feature>
<dbReference type="Pfam" id="PF08914">
    <property type="entry name" value="Myb_Rap1"/>
    <property type="match status" value="1"/>
</dbReference>
<dbReference type="Gene3D" id="1.10.10.60">
    <property type="entry name" value="Homeodomain-like"/>
    <property type="match status" value="1"/>
</dbReference>
<organism evidence="3 4">
    <name type="scientific">Collybiopsis luxurians FD-317 M1</name>
    <dbReference type="NCBI Taxonomy" id="944289"/>
    <lineage>
        <taxon>Eukaryota</taxon>
        <taxon>Fungi</taxon>
        <taxon>Dikarya</taxon>
        <taxon>Basidiomycota</taxon>
        <taxon>Agaricomycotina</taxon>
        <taxon>Agaricomycetes</taxon>
        <taxon>Agaricomycetidae</taxon>
        <taxon>Agaricales</taxon>
        <taxon>Marasmiineae</taxon>
        <taxon>Omphalotaceae</taxon>
        <taxon>Collybiopsis</taxon>
        <taxon>Collybiopsis luxurians</taxon>
    </lineage>
</organism>
<proteinExistence type="predicted"/>
<evidence type="ECO:0000259" key="2">
    <source>
        <dbReference type="Pfam" id="PF08914"/>
    </source>
</evidence>
<dbReference type="InterPro" id="IPR015010">
    <property type="entry name" value="TERF2IP_Myb"/>
</dbReference>
<gene>
    <name evidence="3" type="ORF">GYMLUDRAFT_739292</name>
</gene>
<dbReference type="HOGENOM" id="CLU_866138_0_0_1"/>
<feature type="region of interest" description="Disordered" evidence="1">
    <location>
        <begin position="83"/>
        <end position="164"/>
    </location>
</feature>
<dbReference type="Proteomes" id="UP000053593">
    <property type="component" value="Unassembled WGS sequence"/>
</dbReference>
<feature type="compositionally biased region" description="Acidic residues" evidence="1">
    <location>
        <begin position="285"/>
        <end position="297"/>
    </location>
</feature>
<name>A0A0D0CHB2_9AGAR</name>
<dbReference type="AlphaFoldDB" id="A0A0D0CHB2"/>
<dbReference type="EMBL" id="KN834789">
    <property type="protein sequence ID" value="KIK57622.1"/>
    <property type="molecule type" value="Genomic_DNA"/>
</dbReference>